<comment type="caution">
    <text evidence="6">The sequence shown here is derived from an EMBL/GenBank/DDBJ whole genome shotgun (WGS) entry which is preliminary data.</text>
</comment>
<evidence type="ECO:0000256" key="2">
    <source>
        <dbReference type="ARBA" id="ARBA00023002"/>
    </source>
</evidence>
<dbReference type="Gene3D" id="3.40.309.10">
    <property type="entry name" value="Aldehyde Dehydrogenase, Chain A, domain 2"/>
    <property type="match status" value="1"/>
</dbReference>
<dbReference type="SUPFAM" id="SSF53720">
    <property type="entry name" value="ALDH-like"/>
    <property type="match status" value="1"/>
</dbReference>
<evidence type="ECO:0000259" key="5">
    <source>
        <dbReference type="Pfam" id="PF00171"/>
    </source>
</evidence>
<dbReference type="PROSITE" id="PS00687">
    <property type="entry name" value="ALDEHYDE_DEHYDR_GLU"/>
    <property type="match status" value="1"/>
</dbReference>
<dbReference type="NCBIfam" id="NF006916">
    <property type="entry name" value="PRK09407.1"/>
    <property type="match status" value="1"/>
</dbReference>
<dbReference type="PANTHER" id="PTHR11699">
    <property type="entry name" value="ALDEHYDE DEHYDROGENASE-RELATED"/>
    <property type="match status" value="1"/>
</dbReference>
<evidence type="ECO:0000256" key="4">
    <source>
        <dbReference type="RuleBase" id="RU003345"/>
    </source>
</evidence>
<keyword evidence="7" id="KW-1185">Reference proteome</keyword>
<dbReference type="InterPro" id="IPR016161">
    <property type="entry name" value="Ald_DH/histidinol_DH"/>
</dbReference>
<proteinExistence type="inferred from homology"/>
<feature type="active site" evidence="3">
    <location>
        <position position="254"/>
    </location>
</feature>
<reference evidence="6 7" key="1">
    <citation type="submission" date="2020-01" db="EMBL/GenBank/DDBJ databases">
        <title>Investigation of new actinobacteria for the biodesulphurisation of diesel fuel.</title>
        <authorList>
            <person name="Athi Narayanan S.M."/>
        </authorList>
    </citation>
    <scope>NUCLEOTIDE SEQUENCE [LARGE SCALE GENOMIC DNA]</scope>
    <source>
        <strain evidence="6 7">213E</strain>
    </source>
</reference>
<dbReference type="EMBL" id="JAADZU010000091">
    <property type="protein sequence ID" value="NDK91955.1"/>
    <property type="molecule type" value="Genomic_DNA"/>
</dbReference>
<evidence type="ECO:0000313" key="6">
    <source>
        <dbReference type="EMBL" id="NDK91955.1"/>
    </source>
</evidence>
<evidence type="ECO:0000256" key="1">
    <source>
        <dbReference type="ARBA" id="ARBA00009986"/>
    </source>
</evidence>
<evidence type="ECO:0000313" key="7">
    <source>
        <dbReference type="Proteomes" id="UP000466307"/>
    </source>
</evidence>
<dbReference type="AlphaFoldDB" id="A0A7K3LUJ1"/>
<comment type="similarity">
    <text evidence="1 4">Belongs to the aldehyde dehydrogenase family.</text>
</comment>
<organism evidence="6 7">
    <name type="scientific">Gordonia desulfuricans</name>
    <dbReference type="NCBI Taxonomy" id="89051"/>
    <lineage>
        <taxon>Bacteria</taxon>
        <taxon>Bacillati</taxon>
        <taxon>Actinomycetota</taxon>
        <taxon>Actinomycetes</taxon>
        <taxon>Mycobacteriales</taxon>
        <taxon>Gordoniaceae</taxon>
        <taxon>Gordonia</taxon>
    </lineage>
</organism>
<dbReference type="InterPro" id="IPR016162">
    <property type="entry name" value="Ald_DH_N"/>
</dbReference>
<dbReference type="FunFam" id="3.40.309.10:FF:000009">
    <property type="entry name" value="Aldehyde dehydrogenase A"/>
    <property type="match status" value="1"/>
</dbReference>
<dbReference type="Gene3D" id="3.40.605.10">
    <property type="entry name" value="Aldehyde Dehydrogenase, Chain A, domain 1"/>
    <property type="match status" value="1"/>
</dbReference>
<protein>
    <submittedName>
        <fullName evidence="6">Succinate-semialdehyde dehydrogenase (NADP(+))</fullName>
    </submittedName>
</protein>
<dbReference type="InterPro" id="IPR029510">
    <property type="entry name" value="Ald_DH_CS_GLU"/>
</dbReference>
<keyword evidence="2 4" id="KW-0560">Oxidoreductase</keyword>
<dbReference type="RefSeq" id="WP_020792515.1">
    <property type="nucleotide sequence ID" value="NZ_JAADZU010000091.1"/>
</dbReference>
<dbReference type="InterPro" id="IPR015590">
    <property type="entry name" value="Aldehyde_DH_dom"/>
</dbReference>
<evidence type="ECO:0000256" key="3">
    <source>
        <dbReference type="PROSITE-ProRule" id="PRU10007"/>
    </source>
</evidence>
<dbReference type="InterPro" id="IPR016163">
    <property type="entry name" value="Ald_DH_C"/>
</dbReference>
<dbReference type="Pfam" id="PF00171">
    <property type="entry name" value="Aldedh"/>
    <property type="match status" value="1"/>
</dbReference>
<name>A0A7K3LUJ1_9ACTN</name>
<dbReference type="Proteomes" id="UP000466307">
    <property type="component" value="Unassembled WGS sequence"/>
</dbReference>
<sequence length="517" mass="54205">MPRPTADYFARLGALVAIDDAADRPTRPVLEAFSGAEMATIPVGTAEDLETAVTRARLAQKPWAARTAADRASVIDRFSELVHRNAGALMDIAQAETGKARAYAQEEVLDVALTARHYATVGPKLLADRKVKGVIPGATSVRVRHQPKGVIGVISPWNYPLTLAVSDAVAALVAGNGVVIKPDSQTPYCALALAELLYEAGLPRELFAVVPGPGSVVGQAIVATTDYVMFTGSSATGATLAEQAGRRLIGFSAELGGKNPMIVTAGADIGKAVEGAARACYSNSGQLCISIERLYVEKSIADEFTAKFAEYVRNMKLDATYDFSADMGSLASAAQVETAEAHVADAVAKGATVLAGGKRRADLGPFFYEPTVLTGVTEEMTCYGDETFGPVVSVYPVDTVDEAIALANDTPYGLNASVWAGSSAQAQQIAEQLRAGTVNIDEGYAAAWASTAAPMGGMGISGVGRRHGEEGLLKYTESQTIAEQRFLGIDRAPGIPQGVYRAVTPLAMRALKYLPGR</sequence>
<feature type="domain" description="Aldehyde dehydrogenase" evidence="5">
    <location>
        <begin position="26"/>
        <end position="481"/>
    </location>
</feature>
<accession>A0A7K3LUJ1</accession>
<dbReference type="GO" id="GO:0016620">
    <property type="term" value="F:oxidoreductase activity, acting on the aldehyde or oxo group of donors, NAD or NADP as acceptor"/>
    <property type="evidence" value="ECO:0007669"/>
    <property type="project" value="InterPro"/>
</dbReference>
<gene>
    <name evidence="6" type="ORF">GYA93_20635</name>
</gene>